<evidence type="ECO:0000313" key="2">
    <source>
        <dbReference type="Proteomes" id="UP000774326"/>
    </source>
</evidence>
<dbReference type="EMBL" id="JAEUBG010000872">
    <property type="protein sequence ID" value="KAH3687288.1"/>
    <property type="molecule type" value="Genomic_DNA"/>
</dbReference>
<dbReference type="Proteomes" id="UP000774326">
    <property type="component" value="Unassembled WGS sequence"/>
</dbReference>
<comment type="caution">
    <text evidence="1">The sequence shown here is derived from an EMBL/GenBank/DDBJ whole genome shotgun (WGS) entry which is preliminary data.</text>
</comment>
<accession>A0A9P8TPL6</accession>
<evidence type="ECO:0000313" key="1">
    <source>
        <dbReference type="EMBL" id="KAH3687288.1"/>
    </source>
</evidence>
<proteinExistence type="predicted"/>
<protein>
    <submittedName>
        <fullName evidence="1">Uncharacterized protein</fullName>
    </submittedName>
</protein>
<keyword evidence="2" id="KW-1185">Reference proteome</keyword>
<name>A0A9P8TPL6_WICPI</name>
<organism evidence="1 2">
    <name type="scientific">Wickerhamomyces pijperi</name>
    <name type="common">Yeast</name>
    <name type="synonym">Pichia pijperi</name>
    <dbReference type="NCBI Taxonomy" id="599730"/>
    <lineage>
        <taxon>Eukaryota</taxon>
        <taxon>Fungi</taxon>
        <taxon>Dikarya</taxon>
        <taxon>Ascomycota</taxon>
        <taxon>Saccharomycotina</taxon>
        <taxon>Saccharomycetes</taxon>
        <taxon>Phaffomycetales</taxon>
        <taxon>Wickerhamomycetaceae</taxon>
        <taxon>Wickerhamomyces</taxon>
    </lineage>
</organism>
<reference evidence="1" key="1">
    <citation type="journal article" date="2021" name="Open Biol.">
        <title>Shared evolutionary footprints suggest mitochondrial oxidative damage underlies multiple complex I losses in fungi.</title>
        <authorList>
            <person name="Schikora-Tamarit M.A."/>
            <person name="Marcet-Houben M."/>
            <person name="Nosek J."/>
            <person name="Gabaldon T."/>
        </authorList>
    </citation>
    <scope>NUCLEOTIDE SEQUENCE</scope>
    <source>
        <strain evidence="1">CBS2887</strain>
    </source>
</reference>
<gene>
    <name evidence="1" type="ORF">WICPIJ_001711</name>
</gene>
<dbReference type="AlphaFoldDB" id="A0A9P8TPL6"/>
<sequence>MDLPVTPNLPTILKSPGFLLLSLSILDLKTSLLFSSYSTSVISAGAAPEIDLFLPNQRVKQTFSSSSDDNQPSEYILGVEFVPGCISSSDSLSVRRSNPVRFPENT</sequence>
<reference evidence="1" key="2">
    <citation type="submission" date="2021-01" db="EMBL/GenBank/DDBJ databases">
        <authorList>
            <person name="Schikora-Tamarit M.A."/>
        </authorList>
    </citation>
    <scope>NUCLEOTIDE SEQUENCE</scope>
    <source>
        <strain evidence="1">CBS2887</strain>
    </source>
</reference>